<dbReference type="Gene3D" id="3.30.70.240">
    <property type="match status" value="1"/>
</dbReference>
<dbReference type="Pfam" id="PF20268">
    <property type="entry name" value="SBDS_C"/>
    <property type="match status" value="1"/>
</dbReference>
<dbReference type="SUPFAM" id="SSF54980">
    <property type="entry name" value="EF-G C-terminal domain-like"/>
    <property type="match status" value="1"/>
</dbReference>
<protein>
    <recommendedName>
        <fullName evidence="2">Ribosome maturation protein SDO1/SBDS C-terminal domain-containing protein</fullName>
    </recommendedName>
</protein>
<proteinExistence type="inferred from homology"/>
<dbReference type="InterPro" id="IPR039100">
    <property type="entry name" value="Sdo1/SBDS-like"/>
</dbReference>
<evidence type="ECO:0000313" key="3">
    <source>
        <dbReference type="EMBL" id="KAJ8880963.1"/>
    </source>
</evidence>
<dbReference type="PANTHER" id="PTHR10927">
    <property type="entry name" value="RIBOSOME MATURATION PROTEIN SBDS"/>
    <property type="match status" value="1"/>
</dbReference>
<comment type="caution">
    <text evidence="3">The sequence shown here is derived from an EMBL/GenBank/DDBJ whole genome shotgun (WGS) entry which is preliminary data.</text>
</comment>
<name>A0ABQ9H9H8_9NEOP</name>
<keyword evidence="4" id="KW-1185">Reference proteome</keyword>
<evidence type="ECO:0000313" key="4">
    <source>
        <dbReference type="Proteomes" id="UP001159363"/>
    </source>
</evidence>
<reference evidence="3 4" key="1">
    <citation type="submission" date="2023-02" db="EMBL/GenBank/DDBJ databases">
        <title>LHISI_Scaffold_Assembly.</title>
        <authorList>
            <person name="Stuart O.P."/>
            <person name="Cleave R."/>
            <person name="Magrath M.J.L."/>
            <person name="Mikheyev A.S."/>
        </authorList>
    </citation>
    <scope>NUCLEOTIDE SEQUENCE [LARGE SCALE GENOMIC DNA]</scope>
    <source>
        <strain evidence="3">Daus_M_001</strain>
        <tissue evidence="3">Leg muscle</tissue>
    </source>
</reference>
<evidence type="ECO:0000259" key="2">
    <source>
        <dbReference type="Pfam" id="PF20268"/>
    </source>
</evidence>
<dbReference type="InterPro" id="IPR035647">
    <property type="entry name" value="EFG_III/V"/>
</dbReference>
<comment type="similarity">
    <text evidence="1">Belongs to the SDO1/SBDS family.</text>
</comment>
<organism evidence="3 4">
    <name type="scientific">Dryococelus australis</name>
    <dbReference type="NCBI Taxonomy" id="614101"/>
    <lineage>
        <taxon>Eukaryota</taxon>
        <taxon>Metazoa</taxon>
        <taxon>Ecdysozoa</taxon>
        <taxon>Arthropoda</taxon>
        <taxon>Hexapoda</taxon>
        <taxon>Insecta</taxon>
        <taxon>Pterygota</taxon>
        <taxon>Neoptera</taxon>
        <taxon>Polyneoptera</taxon>
        <taxon>Phasmatodea</taxon>
        <taxon>Verophasmatodea</taxon>
        <taxon>Anareolatae</taxon>
        <taxon>Phasmatidae</taxon>
        <taxon>Eurycanthinae</taxon>
        <taxon>Dryococelus</taxon>
    </lineage>
</organism>
<dbReference type="PANTHER" id="PTHR10927:SF1">
    <property type="entry name" value="RIBOSOME MATURATION PROTEIN SBDS"/>
    <property type="match status" value="1"/>
</dbReference>
<dbReference type="Proteomes" id="UP001159363">
    <property type="component" value="Chromosome 5"/>
</dbReference>
<gene>
    <name evidence="3" type="ORF">PR048_017436</name>
</gene>
<evidence type="ECO:0000256" key="1">
    <source>
        <dbReference type="ARBA" id="ARBA00007433"/>
    </source>
</evidence>
<feature type="domain" description="Ribosome maturation protein SDO1/SBDS C-terminal" evidence="2">
    <location>
        <begin position="25"/>
        <end position="93"/>
    </location>
</feature>
<accession>A0ABQ9H9H8</accession>
<dbReference type="EMBL" id="JARBHB010000006">
    <property type="protein sequence ID" value="KAJ8880963.1"/>
    <property type="molecule type" value="Genomic_DNA"/>
</dbReference>
<dbReference type="InterPro" id="IPR046928">
    <property type="entry name" value="SDO1/SBDS_C"/>
</dbReference>
<sequence>MFCLLQALDVIPQLKATIPIERAQMRLRIVLTGKEARKLQEKVAKLTTSIETEDWNNGELTMVCLIDPGHYREMDDIVRNETKGSGRLELVDLKEVKEGEEVLE</sequence>